<dbReference type="PANTHER" id="PTHR47055:SF3">
    <property type="entry name" value="PHORBOL-ESTER_DAG-TYPE DOMAIN-CONTAINING PROTEIN"/>
    <property type="match status" value="1"/>
</dbReference>
<feature type="domain" description="PiggyBac transposable element-derived protein" evidence="2">
    <location>
        <begin position="134"/>
        <end position="492"/>
    </location>
</feature>
<dbReference type="EMBL" id="OV170233">
    <property type="protein sequence ID" value="CAH0719084.1"/>
    <property type="molecule type" value="Genomic_DNA"/>
</dbReference>
<evidence type="ECO:0000256" key="1">
    <source>
        <dbReference type="SAM" id="MobiDB-lite"/>
    </source>
</evidence>
<sequence length="599" mass="69466">MAWQRALSSQEILSILEEEKDLEDANQIDAVYIPPTVDNLTDEEDLDDDALGDYENTVPTDIAGTYEIHTDLPAEPENTQGEPGPSTSKKPRLPKKSPKYVPDWKKEHPIYTHFPTSDETAMTQNIEERVGGKTPFEVFSLFFSDEVWEQIVGFSKKYACDHNRHLFTLTVAELKRFFGILLLTGYHSLPAAKLYWSKDEDKNVSIVRNCMSRNKFDSIKENIHLCDNTDLHQNDKFAKLRPIFNIINQKNMQFGIFSHNLSIDEEMVPYFGRHGCKMFIKGKPVRFGFKLWCLCSSNGYLYQFIPYGGKNSNVTRNDLGLGENIVLDLLSVIEDPRKHRIFFDNFFSSHKLFCILKEKGYFATGTIRENRTMNKNLINTKSLQKKERGSFDYNFDQKYEVLLVRWNDNSVVNVATNNAKNEPLVTAKRYDRKIKKMVNVPQPQVIADYNKNMGGVDLHDNGIANYRIQVRGKKWWWPLFINLIDSVLVNSWKIYNLANERSLSQLEFKSYVTVSLMKTEEAQLADNSHFLGNSNINLGRPSKNALPTNIRFDNIGHVIEEQESKRRRRCRQCRSTTIYMCKKCQVHLHADCFKIFHSR</sequence>
<dbReference type="AlphaFoldDB" id="A0A8J9Y6E5"/>
<evidence type="ECO:0000313" key="3">
    <source>
        <dbReference type="EMBL" id="CAH0719084.1"/>
    </source>
</evidence>
<gene>
    <name evidence="3" type="ORF">BINO364_LOCUS5474</name>
</gene>
<feature type="non-terminal residue" evidence="3">
    <location>
        <position position="599"/>
    </location>
</feature>
<proteinExistence type="predicted"/>
<dbReference type="InterPro" id="IPR052638">
    <property type="entry name" value="PiggyBac_TE-derived"/>
</dbReference>
<dbReference type="Pfam" id="PF13843">
    <property type="entry name" value="DDE_Tnp_1_7"/>
    <property type="match status" value="1"/>
</dbReference>
<keyword evidence="4" id="KW-1185">Reference proteome</keyword>
<accession>A0A8J9Y6E5</accession>
<organism evidence="3 4">
    <name type="scientific">Brenthis ino</name>
    <name type="common">lesser marbled fritillary</name>
    <dbReference type="NCBI Taxonomy" id="405034"/>
    <lineage>
        <taxon>Eukaryota</taxon>
        <taxon>Metazoa</taxon>
        <taxon>Ecdysozoa</taxon>
        <taxon>Arthropoda</taxon>
        <taxon>Hexapoda</taxon>
        <taxon>Insecta</taxon>
        <taxon>Pterygota</taxon>
        <taxon>Neoptera</taxon>
        <taxon>Endopterygota</taxon>
        <taxon>Lepidoptera</taxon>
        <taxon>Glossata</taxon>
        <taxon>Ditrysia</taxon>
        <taxon>Papilionoidea</taxon>
        <taxon>Nymphalidae</taxon>
        <taxon>Heliconiinae</taxon>
        <taxon>Argynnini</taxon>
        <taxon>Brenthis</taxon>
    </lineage>
</organism>
<dbReference type="OrthoDB" id="6904672at2759"/>
<feature type="compositionally biased region" description="Acidic residues" evidence="1">
    <location>
        <begin position="40"/>
        <end position="52"/>
    </location>
</feature>
<dbReference type="PANTHER" id="PTHR47055">
    <property type="entry name" value="DDE_TNP_1_7 DOMAIN-CONTAINING PROTEIN"/>
    <property type="match status" value="1"/>
</dbReference>
<evidence type="ECO:0000259" key="2">
    <source>
        <dbReference type="Pfam" id="PF13843"/>
    </source>
</evidence>
<feature type="region of interest" description="Disordered" evidence="1">
    <location>
        <begin position="35"/>
        <end position="57"/>
    </location>
</feature>
<protein>
    <recommendedName>
        <fullName evidence="2">PiggyBac transposable element-derived protein domain-containing protein</fullName>
    </recommendedName>
</protein>
<dbReference type="GO" id="GO:0043565">
    <property type="term" value="F:sequence-specific DNA binding"/>
    <property type="evidence" value="ECO:0007669"/>
    <property type="project" value="TreeGrafter"/>
</dbReference>
<name>A0A8J9Y6E5_9NEOP</name>
<dbReference type="Proteomes" id="UP000838878">
    <property type="component" value="Chromosome 13"/>
</dbReference>
<evidence type="ECO:0000313" key="4">
    <source>
        <dbReference type="Proteomes" id="UP000838878"/>
    </source>
</evidence>
<reference evidence="3" key="1">
    <citation type="submission" date="2021-12" db="EMBL/GenBank/DDBJ databases">
        <authorList>
            <person name="Martin H S."/>
        </authorList>
    </citation>
    <scope>NUCLEOTIDE SEQUENCE</scope>
</reference>
<dbReference type="InterPro" id="IPR029526">
    <property type="entry name" value="PGBD"/>
</dbReference>
<feature type="region of interest" description="Disordered" evidence="1">
    <location>
        <begin position="73"/>
        <end position="99"/>
    </location>
</feature>
<feature type="compositionally biased region" description="Basic residues" evidence="1">
    <location>
        <begin position="89"/>
        <end position="98"/>
    </location>
</feature>